<evidence type="ECO:0000313" key="5">
    <source>
        <dbReference type="EMBL" id="QDU09012.1"/>
    </source>
</evidence>
<dbReference type="Pfam" id="PF13649">
    <property type="entry name" value="Methyltransf_25"/>
    <property type="match status" value="1"/>
</dbReference>
<dbReference type="InterPro" id="IPR002372">
    <property type="entry name" value="PQQ_rpt_dom"/>
</dbReference>
<feature type="domain" description="Methyltransferase" evidence="4">
    <location>
        <begin position="484"/>
        <end position="577"/>
    </location>
</feature>
<dbReference type="PANTHER" id="PTHR34512:SF30">
    <property type="entry name" value="OUTER MEMBRANE PROTEIN ASSEMBLY FACTOR BAMB"/>
    <property type="match status" value="1"/>
</dbReference>
<dbReference type="CDD" id="cd02440">
    <property type="entry name" value="AdoMet_MTases"/>
    <property type="match status" value="1"/>
</dbReference>
<evidence type="ECO:0000259" key="3">
    <source>
        <dbReference type="Pfam" id="PF13360"/>
    </source>
</evidence>
<keyword evidence="1" id="KW-0812">Transmembrane</keyword>
<dbReference type="Gene3D" id="2.130.10.10">
    <property type="entry name" value="YVTN repeat-like/Quinoprotein amine dehydrogenase"/>
    <property type="match status" value="3"/>
</dbReference>
<dbReference type="SMART" id="SM00564">
    <property type="entry name" value="PQQ"/>
    <property type="match status" value="7"/>
</dbReference>
<evidence type="ECO:0000256" key="1">
    <source>
        <dbReference type="SAM" id="Phobius"/>
    </source>
</evidence>
<keyword evidence="6" id="KW-1185">Reference proteome</keyword>
<proteinExistence type="predicted"/>
<dbReference type="Proteomes" id="UP000318384">
    <property type="component" value="Chromosome"/>
</dbReference>
<keyword evidence="1" id="KW-0472">Membrane</keyword>
<dbReference type="InterPro" id="IPR029063">
    <property type="entry name" value="SAM-dependent_MTases_sf"/>
</dbReference>
<feature type="transmembrane region" description="Helical" evidence="1">
    <location>
        <begin position="21"/>
        <end position="42"/>
    </location>
</feature>
<evidence type="ECO:0000313" key="6">
    <source>
        <dbReference type="Proteomes" id="UP000318384"/>
    </source>
</evidence>
<evidence type="ECO:0000259" key="4">
    <source>
        <dbReference type="Pfam" id="PF13649"/>
    </source>
</evidence>
<dbReference type="Gene3D" id="2.140.10.10">
    <property type="entry name" value="Quinoprotein alcohol dehydrogenase-like superfamily"/>
    <property type="match status" value="1"/>
</dbReference>
<dbReference type="Pfam" id="PF13360">
    <property type="entry name" value="PQQ_2"/>
    <property type="match status" value="1"/>
</dbReference>
<dbReference type="EMBL" id="CP037422">
    <property type="protein sequence ID" value="QDU09012.1"/>
    <property type="molecule type" value="Genomic_DNA"/>
</dbReference>
<reference evidence="5 6" key="1">
    <citation type="submission" date="2019-03" db="EMBL/GenBank/DDBJ databases">
        <title>Deep-cultivation of Planctomycetes and their phenomic and genomic characterization uncovers novel biology.</title>
        <authorList>
            <person name="Wiegand S."/>
            <person name="Jogler M."/>
            <person name="Boedeker C."/>
            <person name="Pinto D."/>
            <person name="Vollmers J."/>
            <person name="Rivas-Marin E."/>
            <person name="Kohn T."/>
            <person name="Peeters S.H."/>
            <person name="Heuer A."/>
            <person name="Rast P."/>
            <person name="Oberbeckmann S."/>
            <person name="Bunk B."/>
            <person name="Jeske O."/>
            <person name="Meyerdierks A."/>
            <person name="Storesund J.E."/>
            <person name="Kallscheuer N."/>
            <person name="Luecker S."/>
            <person name="Lage O.M."/>
            <person name="Pohl T."/>
            <person name="Merkel B.J."/>
            <person name="Hornburger P."/>
            <person name="Mueller R.-W."/>
            <person name="Bruemmer F."/>
            <person name="Labrenz M."/>
            <person name="Spormann A.M."/>
            <person name="Op den Camp H."/>
            <person name="Overmann J."/>
            <person name="Amann R."/>
            <person name="Jetten M.S.M."/>
            <person name="Mascher T."/>
            <person name="Medema M.H."/>
            <person name="Devos D.P."/>
            <person name="Kaster A.-K."/>
            <person name="Ovreas L."/>
            <person name="Rohde M."/>
            <person name="Galperin M.Y."/>
            <person name="Jogler C."/>
        </authorList>
    </citation>
    <scope>NUCLEOTIDE SEQUENCE [LARGE SCALE GENOMIC DNA]</scope>
    <source>
        <strain evidence="5 6">V202</strain>
    </source>
</reference>
<dbReference type="InterPro" id="IPR015943">
    <property type="entry name" value="WD40/YVTN_repeat-like_dom_sf"/>
</dbReference>
<dbReference type="Pfam" id="PF01011">
    <property type="entry name" value="PQQ"/>
    <property type="match status" value="1"/>
</dbReference>
<organism evidence="5 6">
    <name type="scientific">Gimesia aquarii</name>
    <dbReference type="NCBI Taxonomy" id="2527964"/>
    <lineage>
        <taxon>Bacteria</taxon>
        <taxon>Pseudomonadati</taxon>
        <taxon>Planctomycetota</taxon>
        <taxon>Planctomycetia</taxon>
        <taxon>Planctomycetales</taxon>
        <taxon>Planctomycetaceae</taxon>
        <taxon>Gimesia</taxon>
    </lineage>
</organism>
<evidence type="ECO:0000259" key="2">
    <source>
        <dbReference type="Pfam" id="PF01011"/>
    </source>
</evidence>
<accession>A0A517WUV4</accession>
<dbReference type="SUPFAM" id="SSF50998">
    <property type="entry name" value="Quinoprotein alcohol dehydrogenase-like"/>
    <property type="match status" value="3"/>
</dbReference>
<dbReference type="InterPro" id="IPR011047">
    <property type="entry name" value="Quinoprotein_ADH-like_sf"/>
</dbReference>
<dbReference type="InterPro" id="IPR018391">
    <property type="entry name" value="PQQ_b-propeller_rpt"/>
</dbReference>
<name>A0A517WUV4_9PLAN</name>
<protein>
    <submittedName>
        <fullName evidence="5">Outer membrane biogenesis protein BamB</fullName>
    </submittedName>
</protein>
<dbReference type="Gene3D" id="3.40.50.150">
    <property type="entry name" value="Vaccinia Virus protein VP39"/>
    <property type="match status" value="1"/>
</dbReference>
<feature type="domain" description="Pyrrolo-quinoline quinone repeat" evidence="2">
    <location>
        <begin position="645"/>
        <end position="806"/>
    </location>
</feature>
<dbReference type="AlphaFoldDB" id="A0A517WUV4"/>
<gene>
    <name evidence="5" type="ORF">V202x_23820</name>
</gene>
<dbReference type="SUPFAM" id="SSF53335">
    <property type="entry name" value="S-adenosyl-L-methionine-dependent methyltransferases"/>
    <property type="match status" value="1"/>
</dbReference>
<dbReference type="InterPro" id="IPR041698">
    <property type="entry name" value="Methyltransf_25"/>
</dbReference>
<dbReference type="PANTHER" id="PTHR34512">
    <property type="entry name" value="CELL SURFACE PROTEIN"/>
    <property type="match status" value="1"/>
</dbReference>
<sequence length="1033" mass="113149">MVTPEVSKSKEHIMQYVYHRISLNLFLVVVIIIGVGSSYLSLFAADWPTYRADANRSGYTVDELPKELVQHWKLQTEHAPQPAWPRSTRLTYDRANHCVIAKGRVFYGDSVTGKVRALDLKTGQQIWEFYTEGPVRFAPAVWQNQLFVASDDGHLYALQVDDGTLLWKRRGGPGDKMVVGNERVISKWPARGAPVVSDNTVYFASGIWPSDGIFLYALNAKTGAQIWSNKDSGQIYMPQPHGGANANSGISAQGYLAVAGDHLLVPAGRAVPASMDRHTGKFEYFHLQKNRKEGGGDTIVIGDFFLNSGVIFKSADGQAIGKSGGGQIAATKEGLVLANKGTITRYQWIDSENPDRKGKLVQTKSLQKLWSAKAAHPCESIIIAGDKIVSGSAGFVDVIDLNSGKNLWTTSVEGTAYGLAVSNGNLVVSTDRGVIYAFGSPNSIPPGQQEKTAHKTPFPLNSKIADVAAEILRKSKIDHGYCFDIGCGDGALAYEIATRSKMRVVAIESDPQLVALARKNLTAAGLYGKRVVVLQRPLDQTNCPNKVANLIVSSRSIEAGTKSLSLTEAKRLQRPYGGVICYGKPGELKIDRRGAIPGAGEWTHQYADAGNSLCSNDKLVNGQLGMLWYRDFDFVVPSRHGRGPAPLFANGRLFHEGNDGIIAVDAFNGHELWRFKIEGVLKAYDGDELMGASGTGSNYCLGDNFVFVRHEQRCFQVDAATGQLVKTYEVPPPKDASSEEEVKQPWGYIAFHDGAIIGSAADPSHIVAYRYHHTTGDMKKQLTESNRLFAYDVKTGRLKWQHDSKDSFRHNAIAIADDKIYLIDRQLAEFDRTKESKRKPLPQPKNHPTGQLICLSIADGYVLWKNGKDIYGTTLAVSPENNALLMSYQPTSFRLSSEIGGRLSVFDSNTGEKTWEAKANYKSRPLINGKTVYAQGGAWDLLSGKPKPFNFKRSYGCGILASCENMMFFRSATLGYFDFNKNTKIENYGGVRPGCWINAIPAGGLVLVPDASAACSCSYLNKSWFALETVTTN</sequence>
<feature type="domain" description="Pyrrolo-quinoline quinone repeat" evidence="3">
    <location>
        <begin position="97"/>
        <end position="175"/>
    </location>
</feature>
<keyword evidence="1" id="KW-1133">Transmembrane helix</keyword>